<organism evidence="1 2">
    <name type="scientific">Candidatus Terasakiella magnetica</name>
    <dbReference type="NCBI Taxonomy" id="1867952"/>
    <lineage>
        <taxon>Bacteria</taxon>
        <taxon>Pseudomonadati</taxon>
        <taxon>Pseudomonadota</taxon>
        <taxon>Alphaproteobacteria</taxon>
        <taxon>Rhodospirillales</taxon>
        <taxon>Terasakiellaceae</taxon>
        <taxon>Terasakiella</taxon>
    </lineage>
</organism>
<dbReference type="AlphaFoldDB" id="A0A1C3RFC8"/>
<evidence type="ECO:0000313" key="1">
    <source>
        <dbReference type="EMBL" id="SCA55968.1"/>
    </source>
</evidence>
<dbReference type="Proteomes" id="UP000231658">
    <property type="component" value="Unassembled WGS sequence"/>
</dbReference>
<evidence type="ECO:0000313" key="2">
    <source>
        <dbReference type="Proteomes" id="UP000231658"/>
    </source>
</evidence>
<keyword evidence="2" id="KW-1185">Reference proteome</keyword>
<proteinExistence type="predicted"/>
<accession>A0A1C3RFC8</accession>
<protein>
    <submittedName>
        <fullName evidence="1">Uncharacterized protein</fullName>
    </submittedName>
</protein>
<name>A0A1C3RFC8_9PROT</name>
<sequence>MMSLKSIVSLLQFVLGRVGFKNNNRNAFVSTASIKAIVLKLLNYDMAEILPQVIP</sequence>
<dbReference type="EMBL" id="FLYE01000007">
    <property type="protein sequence ID" value="SCA55968.1"/>
    <property type="molecule type" value="Genomic_DNA"/>
</dbReference>
<gene>
    <name evidence="1" type="ORF">MTBPR1_150015</name>
</gene>
<reference evidence="1 2" key="1">
    <citation type="submission" date="2016-07" db="EMBL/GenBank/DDBJ databases">
        <authorList>
            <person name="Lefevre C.T."/>
        </authorList>
    </citation>
    <scope>NUCLEOTIDE SEQUENCE [LARGE SCALE GENOMIC DNA]</scope>
    <source>
        <strain evidence="1">PR1</strain>
    </source>
</reference>